<name>A0ABU8E723_9ACTN</name>
<dbReference type="RefSeq" id="WP_225234081.1">
    <property type="nucleotide sequence ID" value="NZ_JBAPLV010000006.1"/>
</dbReference>
<reference evidence="2 3" key="1">
    <citation type="submission" date="2024-03" db="EMBL/GenBank/DDBJ databases">
        <title>Draft genome sequence of Klenkia terrae.</title>
        <authorList>
            <person name="Duangmal K."/>
            <person name="Chantavorakit T."/>
        </authorList>
    </citation>
    <scope>NUCLEOTIDE SEQUENCE [LARGE SCALE GENOMIC DNA]</scope>
    <source>
        <strain evidence="2 3">JCM 17786</strain>
    </source>
</reference>
<feature type="region of interest" description="Disordered" evidence="1">
    <location>
        <begin position="1"/>
        <end position="119"/>
    </location>
</feature>
<accession>A0ABU8E723</accession>
<protein>
    <submittedName>
        <fullName evidence="2">Ribbon-helix-helix protein, CopG family</fullName>
    </submittedName>
</protein>
<comment type="caution">
    <text evidence="2">The sequence shown here is derived from an EMBL/GenBank/DDBJ whole genome shotgun (WGS) entry which is preliminary data.</text>
</comment>
<evidence type="ECO:0000256" key="1">
    <source>
        <dbReference type="SAM" id="MobiDB-lite"/>
    </source>
</evidence>
<evidence type="ECO:0000313" key="3">
    <source>
        <dbReference type="Proteomes" id="UP001373496"/>
    </source>
</evidence>
<evidence type="ECO:0000313" key="2">
    <source>
        <dbReference type="EMBL" id="MEI4278400.1"/>
    </source>
</evidence>
<dbReference type="Proteomes" id="UP001373496">
    <property type="component" value="Unassembled WGS sequence"/>
</dbReference>
<dbReference type="CDD" id="cd22231">
    <property type="entry name" value="RHH_NikR_HicB-like"/>
    <property type="match status" value="1"/>
</dbReference>
<sequence>MTNPDSTVRRVPDMDLGAVFGNRTEGLTGLAPRRRRGPAVTPEPTSAPEKQPSSDAKPAVAPQQPAATTPVEAMPQADPAQDGSSGGEVTTTPSATRSRPRTSRTTTPAKATASPVPRLVILQLPNSTADRLRDNARQRGVTYKELALDAVEATAEQLPDLLAAQRPKARAEGMFAGERVATQVRPEGRRQVSIKLTETSIAALDDLATRHGARSRSELVATALDAYLAD</sequence>
<dbReference type="EMBL" id="JBAPLV010000006">
    <property type="protein sequence ID" value="MEI4278400.1"/>
    <property type="molecule type" value="Genomic_DNA"/>
</dbReference>
<feature type="compositionally biased region" description="Low complexity" evidence="1">
    <location>
        <begin position="90"/>
        <end position="115"/>
    </location>
</feature>
<proteinExistence type="predicted"/>
<organism evidence="2 3">
    <name type="scientific">Klenkia terrae</name>
    <dbReference type="NCBI Taxonomy" id="1052259"/>
    <lineage>
        <taxon>Bacteria</taxon>
        <taxon>Bacillati</taxon>
        <taxon>Actinomycetota</taxon>
        <taxon>Actinomycetes</taxon>
        <taxon>Geodermatophilales</taxon>
        <taxon>Geodermatophilaceae</taxon>
        <taxon>Klenkia</taxon>
    </lineage>
</organism>
<feature type="compositionally biased region" description="Low complexity" evidence="1">
    <location>
        <begin position="58"/>
        <end position="71"/>
    </location>
</feature>
<keyword evidence="3" id="KW-1185">Reference proteome</keyword>
<gene>
    <name evidence="2" type="ORF">UXQ13_07970</name>
</gene>